<protein>
    <recommendedName>
        <fullName evidence="1">DUF7336 domain-containing protein</fullName>
    </recommendedName>
</protein>
<evidence type="ECO:0000313" key="3">
    <source>
        <dbReference type="Proteomes" id="UP000831786"/>
    </source>
</evidence>
<evidence type="ECO:0000259" key="1">
    <source>
        <dbReference type="Pfam" id="PF24024"/>
    </source>
</evidence>
<dbReference type="InterPro" id="IPR055760">
    <property type="entry name" value="DUF7336"/>
</dbReference>
<keyword evidence="3" id="KW-1185">Reference proteome</keyword>
<dbReference type="Pfam" id="PF24024">
    <property type="entry name" value="DUF7336"/>
    <property type="match status" value="1"/>
</dbReference>
<organism evidence="2 3">
    <name type="scientific">Leucobacter allii</name>
    <dbReference type="NCBI Taxonomy" id="2932247"/>
    <lineage>
        <taxon>Bacteria</taxon>
        <taxon>Bacillati</taxon>
        <taxon>Actinomycetota</taxon>
        <taxon>Actinomycetes</taxon>
        <taxon>Micrococcales</taxon>
        <taxon>Microbacteriaceae</taxon>
        <taxon>Leucobacter</taxon>
    </lineage>
</organism>
<feature type="domain" description="DUF7336" evidence="1">
    <location>
        <begin position="10"/>
        <end position="62"/>
    </location>
</feature>
<dbReference type="EMBL" id="CP095045">
    <property type="protein sequence ID" value="UOQ57180.1"/>
    <property type="molecule type" value="Genomic_DNA"/>
</dbReference>
<dbReference type="Proteomes" id="UP000831786">
    <property type="component" value="Chromosome"/>
</dbReference>
<gene>
    <name evidence="2" type="ORF">MUN78_16235</name>
</gene>
<sequence length="73" mass="8010">MTAQPAETSVWIVCHDESPDNTVLGVFRTAEEAEAYAEEVQHLFANGVISSAFPIGYRHIDESSRFAADTPPE</sequence>
<evidence type="ECO:0000313" key="2">
    <source>
        <dbReference type="EMBL" id="UOQ57180.1"/>
    </source>
</evidence>
<proteinExistence type="predicted"/>
<accession>A0ABY4FLT4</accession>
<name>A0ABY4FLT4_9MICO</name>
<dbReference type="RefSeq" id="WP_244727799.1">
    <property type="nucleotide sequence ID" value="NZ_CP095045.1"/>
</dbReference>
<reference evidence="2 3" key="1">
    <citation type="submission" date="2022-04" db="EMBL/GenBank/DDBJ databases">
        <title>Leucobacter sp. isolated from rhizosphere of garlic.</title>
        <authorList>
            <person name="Won M."/>
            <person name="Lee C.-M."/>
            <person name="Woen H.-Y."/>
            <person name="Kwon S.-W."/>
        </authorList>
    </citation>
    <scope>NUCLEOTIDE SEQUENCE [LARGE SCALE GENOMIC DNA]</scope>
    <source>
        <strain evidence="2 3">H21R-40</strain>
    </source>
</reference>